<organism evidence="1 2">
    <name type="scientific">Akkermansia biwaensis</name>
    <dbReference type="NCBI Taxonomy" id="2946555"/>
    <lineage>
        <taxon>Bacteria</taxon>
        <taxon>Pseudomonadati</taxon>
        <taxon>Verrucomicrobiota</taxon>
        <taxon>Verrucomicrobiia</taxon>
        <taxon>Verrucomicrobiales</taxon>
        <taxon>Akkermansiaceae</taxon>
        <taxon>Akkermansia</taxon>
    </lineage>
</organism>
<evidence type="ECO:0000313" key="2">
    <source>
        <dbReference type="Proteomes" id="UP001062263"/>
    </source>
</evidence>
<reference evidence="1" key="1">
    <citation type="submission" date="2022-06" db="EMBL/GenBank/DDBJ databases">
        <title>Akkermansia biwalacus sp. nov., an anaerobic mucin-degrading bacterium isolated from human intestine.</title>
        <authorList>
            <person name="Kobayashi Y."/>
            <person name="Inoue S."/>
            <person name="Kawahara T."/>
            <person name="Kohda N."/>
        </authorList>
    </citation>
    <scope>NUCLEOTIDE SEQUENCE</scope>
    <source>
        <strain evidence="1">WON2089</strain>
    </source>
</reference>
<accession>A0ABM7ZFV4</accession>
<name>A0ABM7ZFV4_9BACT</name>
<evidence type="ECO:0008006" key="3">
    <source>
        <dbReference type="Google" id="ProtNLM"/>
    </source>
</evidence>
<dbReference type="EMBL" id="AP025943">
    <property type="protein sequence ID" value="BDL43643.1"/>
    <property type="molecule type" value="Genomic_DNA"/>
</dbReference>
<gene>
    <name evidence="1" type="ORF">Abiwalacus_12170</name>
</gene>
<evidence type="ECO:0000313" key="1">
    <source>
        <dbReference type="EMBL" id="BDL43643.1"/>
    </source>
</evidence>
<dbReference type="Proteomes" id="UP001062263">
    <property type="component" value="Chromosome"/>
</dbReference>
<sequence>MVRALRNGIMLISLLLVIIGGAGIVSVCPCHAEIFLFSCSCHEKAVDCGCGRHDSSSTDSIPAADHRCEHGQLEIDDPVVPAVSSPVSLPCIVWQVLPDFHQLAHVLLLTSQTAKPPAPVPPDPLADDGMGHAGFQRPLLI</sequence>
<keyword evidence="2" id="KW-1185">Reference proteome</keyword>
<proteinExistence type="predicted"/>
<dbReference type="RefSeq" id="WP_215434199.1">
    <property type="nucleotide sequence ID" value="NZ_AP025943.1"/>
</dbReference>
<protein>
    <recommendedName>
        <fullName evidence="3">Secreted protein</fullName>
    </recommendedName>
</protein>